<organism evidence="2 3">
    <name type="scientific">Actinocatenispora sera</name>
    <dbReference type="NCBI Taxonomy" id="390989"/>
    <lineage>
        <taxon>Bacteria</taxon>
        <taxon>Bacillati</taxon>
        <taxon>Actinomycetota</taxon>
        <taxon>Actinomycetes</taxon>
        <taxon>Micromonosporales</taxon>
        <taxon>Micromonosporaceae</taxon>
        <taxon>Actinocatenispora</taxon>
    </lineage>
</organism>
<evidence type="ECO:0000313" key="2">
    <source>
        <dbReference type="EMBL" id="BCJ25949.1"/>
    </source>
</evidence>
<dbReference type="Gene3D" id="3.40.50.300">
    <property type="entry name" value="P-loop containing nucleotide triphosphate hydrolases"/>
    <property type="match status" value="1"/>
</dbReference>
<dbReference type="Pfam" id="PF13469">
    <property type="entry name" value="Sulfotransfer_3"/>
    <property type="match status" value="1"/>
</dbReference>
<feature type="region of interest" description="Disordered" evidence="1">
    <location>
        <begin position="308"/>
        <end position="333"/>
    </location>
</feature>
<proteinExistence type="predicted"/>
<dbReference type="InterPro" id="IPR027417">
    <property type="entry name" value="P-loop_NTPase"/>
</dbReference>
<feature type="compositionally biased region" description="Basic and acidic residues" evidence="1">
    <location>
        <begin position="321"/>
        <end position="331"/>
    </location>
</feature>
<dbReference type="KEGG" id="aser:Asera_00570"/>
<dbReference type="SUPFAM" id="SSF52540">
    <property type="entry name" value="P-loop containing nucleoside triphosphate hydrolases"/>
    <property type="match status" value="1"/>
</dbReference>
<sequence>MRQLTVVLGTGRCGSTLLSTVLNRHPRVLSLSEFFTSLDPDAFPVEEIDGGRFWAILSTPRSKAMTQLRHGVAPAEYLYPFGSGRFTAETGVPPVSLVTLPHLSDRPDEVLDEIEAAVTGWERASVAVQYARLFDWLCDRFDRDVVVERSGASLRFVPGLRACFPDARYLYLDRDGSAASASMSRHPSFRLEVRVLEMMDLLGVDPYLSPSAGHADRLPPELRCLLPDRFDGTALMSQPIPLPVFGMIWSHLVADGVRELDAVPTDRIRYLRYEDVLADPVHRFRELAAMLGVDAPDGWLAEAVTLVRPGSGTGRSSEPPEAQRRALREACEPGTRAVRALRERLARTPSGSS</sequence>
<dbReference type="EMBL" id="AP023354">
    <property type="protein sequence ID" value="BCJ25949.1"/>
    <property type="molecule type" value="Genomic_DNA"/>
</dbReference>
<accession>A0A810KUC3</accession>
<dbReference type="RefSeq" id="WP_030444991.1">
    <property type="nucleotide sequence ID" value="NZ_AP023354.1"/>
</dbReference>
<reference evidence="2" key="1">
    <citation type="submission" date="2020-08" db="EMBL/GenBank/DDBJ databases">
        <title>Whole genome shotgun sequence of Actinocatenispora sera NBRC 101916.</title>
        <authorList>
            <person name="Komaki H."/>
            <person name="Tamura T."/>
        </authorList>
    </citation>
    <scope>NUCLEOTIDE SEQUENCE</scope>
    <source>
        <strain evidence="2">NBRC 101916</strain>
    </source>
</reference>
<dbReference type="AlphaFoldDB" id="A0A810KUC3"/>
<evidence type="ECO:0000256" key="1">
    <source>
        <dbReference type="SAM" id="MobiDB-lite"/>
    </source>
</evidence>
<dbReference type="Proteomes" id="UP000680750">
    <property type="component" value="Chromosome"/>
</dbReference>
<evidence type="ECO:0000313" key="3">
    <source>
        <dbReference type="Proteomes" id="UP000680750"/>
    </source>
</evidence>
<name>A0A810KUC3_9ACTN</name>
<dbReference type="OrthoDB" id="9777890at2"/>
<keyword evidence="3" id="KW-1185">Reference proteome</keyword>
<gene>
    <name evidence="2" type="ORF">Asera_00570</name>
</gene>
<protein>
    <recommendedName>
        <fullName evidence="4">Sulfotransferase</fullName>
    </recommendedName>
</protein>
<evidence type="ECO:0008006" key="4">
    <source>
        <dbReference type="Google" id="ProtNLM"/>
    </source>
</evidence>